<dbReference type="STRING" id="557598.LHK_01290"/>
<feature type="transmembrane region" description="Helical" evidence="8">
    <location>
        <begin position="125"/>
        <end position="158"/>
    </location>
</feature>
<dbReference type="Pfam" id="PF09594">
    <property type="entry name" value="GT87"/>
    <property type="match status" value="1"/>
</dbReference>
<feature type="transmembrane region" description="Helical" evidence="8">
    <location>
        <begin position="301"/>
        <end position="318"/>
    </location>
</feature>
<feature type="transmembrane region" description="Helical" evidence="8">
    <location>
        <begin position="276"/>
        <end position="294"/>
    </location>
</feature>
<feature type="transmembrane region" description="Helical" evidence="8">
    <location>
        <begin position="164"/>
        <end position="189"/>
    </location>
</feature>
<dbReference type="eggNOG" id="ENOG5033KD1">
    <property type="taxonomic scope" value="Bacteria"/>
</dbReference>
<gene>
    <name evidence="9" type="ordered locus">LHK_01290</name>
</gene>
<evidence type="ECO:0000256" key="7">
    <source>
        <dbReference type="ARBA" id="ARBA00024033"/>
    </source>
</evidence>
<proteinExistence type="inferred from homology"/>
<evidence type="ECO:0000256" key="2">
    <source>
        <dbReference type="ARBA" id="ARBA00022475"/>
    </source>
</evidence>
<feature type="transmembrane region" description="Helical" evidence="8">
    <location>
        <begin position="196"/>
        <end position="217"/>
    </location>
</feature>
<comment type="similarity">
    <text evidence="7">Belongs to the glycosyltransferase 87 family.</text>
</comment>
<dbReference type="AlphaFoldDB" id="C1D740"/>
<evidence type="ECO:0000313" key="10">
    <source>
        <dbReference type="Proteomes" id="UP000002010"/>
    </source>
</evidence>
<evidence type="ECO:0000256" key="8">
    <source>
        <dbReference type="SAM" id="Phobius"/>
    </source>
</evidence>
<evidence type="ECO:0000256" key="5">
    <source>
        <dbReference type="ARBA" id="ARBA00022989"/>
    </source>
</evidence>
<dbReference type="EMBL" id="CP001154">
    <property type="protein sequence ID" value="ACO74280.1"/>
    <property type="molecule type" value="Genomic_DNA"/>
</dbReference>
<protein>
    <submittedName>
        <fullName evidence="9">DUF2029 domain containing protein</fullName>
    </submittedName>
</protein>
<accession>C1D740</accession>
<dbReference type="Proteomes" id="UP000002010">
    <property type="component" value="Chromosome"/>
</dbReference>
<feature type="transmembrane region" description="Helical" evidence="8">
    <location>
        <begin position="94"/>
        <end position="113"/>
    </location>
</feature>
<dbReference type="GeneID" id="75110487"/>
<keyword evidence="2" id="KW-1003">Cell membrane</keyword>
<evidence type="ECO:0000313" key="9">
    <source>
        <dbReference type="EMBL" id="ACO74280.1"/>
    </source>
</evidence>
<dbReference type="KEGG" id="lhk:LHK_01290"/>
<keyword evidence="10" id="KW-1185">Reference proteome</keyword>
<dbReference type="RefSeq" id="WP_012696767.1">
    <property type="nucleotide sequence ID" value="NC_012559.1"/>
</dbReference>
<keyword evidence="6 8" id="KW-0472">Membrane</keyword>
<dbReference type="InterPro" id="IPR018584">
    <property type="entry name" value="GT87"/>
</dbReference>
<reference evidence="9 10" key="1">
    <citation type="journal article" date="2009" name="PLoS Genet.">
        <title>The complete genome and proteome of Laribacter hongkongensis reveal potential mechanisms for adaptations to different temperatures and habitats.</title>
        <authorList>
            <person name="Woo P.C."/>
            <person name="Lau S.K."/>
            <person name="Tse H."/>
            <person name="Teng J.L."/>
            <person name="Curreem S.O."/>
            <person name="Tsang A.K."/>
            <person name="Fan R.Y."/>
            <person name="Wong G.K."/>
            <person name="Huang Y."/>
            <person name="Loman N.J."/>
            <person name="Snyder L.A."/>
            <person name="Cai J.J."/>
            <person name="Huang J.D."/>
            <person name="Mak W."/>
            <person name="Pallen M.J."/>
            <person name="Lok S."/>
            <person name="Yuen K.Y."/>
        </authorList>
    </citation>
    <scope>NUCLEOTIDE SEQUENCE [LARGE SCALE GENOMIC DNA]</scope>
    <source>
        <strain evidence="9 10">HLHK9</strain>
    </source>
</reference>
<keyword evidence="4 8" id="KW-0812">Transmembrane</keyword>
<comment type="subcellular location">
    <subcellularLocation>
        <location evidence="1">Cell membrane</location>
        <topology evidence="1">Multi-pass membrane protein</topology>
    </subcellularLocation>
</comment>
<dbReference type="GO" id="GO:0016758">
    <property type="term" value="F:hexosyltransferase activity"/>
    <property type="evidence" value="ECO:0007669"/>
    <property type="project" value="InterPro"/>
</dbReference>
<feature type="transmembrane region" description="Helical" evidence="8">
    <location>
        <begin position="367"/>
        <end position="384"/>
    </location>
</feature>
<organism evidence="9 10">
    <name type="scientific">Laribacter hongkongensis (strain HLHK9)</name>
    <dbReference type="NCBI Taxonomy" id="557598"/>
    <lineage>
        <taxon>Bacteria</taxon>
        <taxon>Pseudomonadati</taxon>
        <taxon>Pseudomonadota</taxon>
        <taxon>Betaproteobacteria</taxon>
        <taxon>Neisseriales</taxon>
        <taxon>Aquaspirillaceae</taxon>
        <taxon>Laribacter</taxon>
    </lineage>
</organism>
<dbReference type="GO" id="GO:0005886">
    <property type="term" value="C:plasma membrane"/>
    <property type="evidence" value="ECO:0007669"/>
    <property type="project" value="UniProtKB-SubCell"/>
</dbReference>
<evidence type="ECO:0000256" key="6">
    <source>
        <dbReference type="ARBA" id="ARBA00023136"/>
    </source>
</evidence>
<evidence type="ECO:0000256" key="3">
    <source>
        <dbReference type="ARBA" id="ARBA00022679"/>
    </source>
</evidence>
<name>C1D740_LARHH</name>
<sequence length="394" mass="44572">MLKHNFLYKGNRAILVNALFLLLMIIVAGFTVYRAAFNDIERTDFTVYTEAARHALAGMDIYTAENSRGWRYVYPPIFAIMMIPLYLVPLWMASLAWCAISFLCIWLIYKYCLDFLHPKSAQVYAAIFVFGVPLIGGIMRGQVSILVSLLVISSVIFFSKEKDFLAGVLLACATMLKVYPAAMLGYFVIYKNWKSLYGFTLTILVLGLLIPVCVLGIQGTIDNYQSWINTIAHPITQSNDYRMQHSDLYGQLLDSAKPRNQSLESLFLTIGINPALIKYLVLLTGSVMFVWMFAQARKGEGKLFVGGAFLTWNLLISPIAETHYFSNLILPALLIIMLLDSKHPLASKIFITGAFLLVLSARWDELALYRPLTWLAIFIWLWLMRNKSYGQGTA</sequence>
<evidence type="ECO:0000256" key="4">
    <source>
        <dbReference type="ARBA" id="ARBA00022692"/>
    </source>
</evidence>
<feature type="transmembrane region" description="Helical" evidence="8">
    <location>
        <begin position="12"/>
        <end position="33"/>
    </location>
</feature>
<evidence type="ECO:0000256" key="1">
    <source>
        <dbReference type="ARBA" id="ARBA00004651"/>
    </source>
</evidence>
<dbReference type="HOGENOM" id="CLU_654938_0_0_4"/>
<keyword evidence="5 8" id="KW-1133">Transmembrane helix</keyword>
<keyword evidence="3" id="KW-0808">Transferase</keyword>